<dbReference type="SMART" id="SM00369">
    <property type="entry name" value="LRR_TYP"/>
    <property type="match status" value="2"/>
</dbReference>
<evidence type="ECO:0000313" key="3">
    <source>
        <dbReference type="EMBL" id="HIW88051.1"/>
    </source>
</evidence>
<dbReference type="PROSITE" id="PS51450">
    <property type="entry name" value="LRR"/>
    <property type="match status" value="2"/>
</dbReference>
<dbReference type="InterPro" id="IPR032675">
    <property type="entry name" value="LRR_dom_sf"/>
</dbReference>
<reference evidence="3" key="1">
    <citation type="journal article" date="2021" name="PeerJ">
        <title>Extensive microbial diversity within the chicken gut microbiome revealed by metagenomics and culture.</title>
        <authorList>
            <person name="Gilroy R."/>
            <person name="Ravi A."/>
            <person name="Getino M."/>
            <person name="Pursley I."/>
            <person name="Horton D.L."/>
            <person name="Alikhan N.F."/>
            <person name="Baker D."/>
            <person name="Gharbi K."/>
            <person name="Hall N."/>
            <person name="Watson M."/>
            <person name="Adriaenssens E.M."/>
            <person name="Foster-Nyarko E."/>
            <person name="Jarju S."/>
            <person name="Secka A."/>
            <person name="Antonio M."/>
            <person name="Oren A."/>
            <person name="Chaudhuri R.R."/>
            <person name="La Ragione R."/>
            <person name="Hildebrand F."/>
            <person name="Pallen M.J."/>
        </authorList>
    </citation>
    <scope>NUCLEOTIDE SEQUENCE</scope>
    <source>
        <strain evidence="3">Gambia16-930</strain>
    </source>
</reference>
<dbReference type="Gene3D" id="3.80.10.10">
    <property type="entry name" value="Ribonuclease Inhibitor"/>
    <property type="match status" value="1"/>
</dbReference>
<accession>A0A9D1UIN9</accession>
<keyword evidence="2" id="KW-0677">Repeat</keyword>
<dbReference type="InterPro" id="IPR003591">
    <property type="entry name" value="Leu-rich_rpt_typical-subtyp"/>
</dbReference>
<gene>
    <name evidence="3" type="ORF">IAC47_07275</name>
</gene>
<keyword evidence="1" id="KW-0433">Leucine-rich repeat</keyword>
<dbReference type="AlphaFoldDB" id="A0A9D1UIN9"/>
<dbReference type="Pfam" id="PF13855">
    <property type="entry name" value="LRR_8"/>
    <property type="match status" value="1"/>
</dbReference>
<protein>
    <submittedName>
        <fullName evidence="3">Leucine-rich repeat domain-containing protein</fullName>
    </submittedName>
</protein>
<evidence type="ECO:0000256" key="2">
    <source>
        <dbReference type="ARBA" id="ARBA00022737"/>
    </source>
</evidence>
<organism evidence="3 4">
    <name type="scientific">Candidatus Onthomorpha intestinigallinarum</name>
    <dbReference type="NCBI Taxonomy" id="2840880"/>
    <lineage>
        <taxon>Bacteria</taxon>
        <taxon>Pseudomonadati</taxon>
        <taxon>Bacteroidota</taxon>
        <taxon>Bacteroidia</taxon>
        <taxon>Bacteroidales</taxon>
        <taxon>Candidatus Onthomorpha</taxon>
    </lineage>
</organism>
<dbReference type="SUPFAM" id="SSF52058">
    <property type="entry name" value="L domain-like"/>
    <property type="match status" value="1"/>
</dbReference>
<comment type="caution">
    <text evidence="3">The sequence shown here is derived from an EMBL/GenBank/DDBJ whole genome shotgun (WGS) entry which is preliminary data.</text>
</comment>
<dbReference type="PANTHER" id="PTHR48051">
    <property type="match status" value="1"/>
</dbReference>
<name>A0A9D1UIN9_9BACT</name>
<proteinExistence type="predicted"/>
<dbReference type="EMBL" id="DXGG01000227">
    <property type="protein sequence ID" value="HIW88051.1"/>
    <property type="molecule type" value="Genomic_DNA"/>
</dbReference>
<dbReference type="InterPro" id="IPR050216">
    <property type="entry name" value="LRR_domain-containing"/>
</dbReference>
<dbReference type="PANTHER" id="PTHR48051:SF54">
    <property type="entry name" value="LEUCINE-RICH REPEAT-CONTAINING PROTEIN"/>
    <property type="match status" value="1"/>
</dbReference>
<evidence type="ECO:0000313" key="4">
    <source>
        <dbReference type="Proteomes" id="UP000824267"/>
    </source>
</evidence>
<dbReference type="GO" id="GO:0005737">
    <property type="term" value="C:cytoplasm"/>
    <property type="evidence" value="ECO:0007669"/>
    <property type="project" value="TreeGrafter"/>
</dbReference>
<evidence type="ECO:0000256" key="1">
    <source>
        <dbReference type="ARBA" id="ARBA00022614"/>
    </source>
</evidence>
<dbReference type="InterPro" id="IPR001611">
    <property type="entry name" value="Leu-rich_rpt"/>
</dbReference>
<sequence>MRQKGYWLAFSLFLFVCLSFSNGLRAQGRTYKSLREALAEKDSVESLDLSRQGLTVVPIEIRELRNLKRLRLYRNKIESIPVWLTSLKHLHYLDLSSNYIDSLDGRLSSLPLDTLVMWDNPIYSFPESFSDMDLRYLDLRAIQMNRDEQRAIRALFPNARIRMDHPCNCGR</sequence>
<dbReference type="Proteomes" id="UP000824267">
    <property type="component" value="Unassembled WGS sequence"/>
</dbReference>
<reference evidence="3" key="2">
    <citation type="submission" date="2021-04" db="EMBL/GenBank/DDBJ databases">
        <authorList>
            <person name="Gilroy R."/>
        </authorList>
    </citation>
    <scope>NUCLEOTIDE SEQUENCE</scope>
    <source>
        <strain evidence="3">Gambia16-930</strain>
    </source>
</reference>